<accession>A0A0L9UYS0</accession>
<evidence type="ECO:0000256" key="1">
    <source>
        <dbReference type="SAM" id="MobiDB-lite"/>
    </source>
</evidence>
<dbReference type="Gramene" id="KOM47928">
    <property type="protein sequence ID" value="KOM47928"/>
    <property type="gene ID" value="LR48_Vigan07g163200"/>
</dbReference>
<dbReference type="AlphaFoldDB" id="A0A0L9UYS0"/>
<dbReference type="Proteomes" id="UP000053144">
    <property type="component" value="Chromosome 7"/>
</dbReference>
<feature type="compositionally biased region" description="Basic residues" evidence="1">
    <location>
        <begin position="8"/>
        <end position="18"/>
    </location>
</feature>
<organism evidence="2 3">
    <name type="scientific">Phaseolus angularis</name>
    <name type="common">Azuki bean</name>
    <name type="synonym">Vigna angularis</name>
    <dbReference type="NCBI Taxonomy" id="3914"/>
    <lineage>
        <taxon>Eukaryota</taxon>
        <taxon>Viridiplantae</taxon>
        <taxon>Streptophyta</taxon>
        <taxon>Embryophyta</taxon>
        <taxon>Tracheophyta</taxon>
        <taxon>Spermatophyta</taxon>
        <taxon>Magnoliopsida</taxon>
        <taxon>eudicotyledons</taxon>
        <taxon>Gunneridae</taxon>
        <taxon>Pentapetalae</taxon>
        <taxon>rosids</taxon>
        <taxon>fabids</taxon>
        <taxon>Fabales</taxon>
        <taxon>Fabaceae</taxon>
        <taxon>Papilionoideae</taxon>
        <taxon>50 kb inversion clade</taxon>
        <taxon>NPAAA clade</taxon>
        <taxon>indigoferoid/millettioid clade</taxon>
        <taxon>Phaseoleae</taxon>
        <taxon>Vigna</taxon>
    </lineage>
</organism>
<evidence type="ECO:0000313" key="3">
    <source>
        <dbReference type="Proteomes" id="UP000053144"/>
    </source>
</evidence>
<reference evidence="3" key="1">
    <citation type="journal article" date="2015" name="Proc. Natl. Acad. Sci. U.S.A.">
        <title>Genome sequencing of adzuki bean (Vigna angularis) provides insight into high starch and low fat accumulation and domestication.</title>
        <authorList>
            <person name="Yang K."/>
            <person name="Tian Z."/>
            <person name="Chen C."/>
            <person name="Luo L."/>
            <person name="Zhao B."/>
            <person name="Wang Z."/>
            <person name="Yu L."/>
            <person name="Li Y."/>
            <person name="Sun Y."/>
            <person name="Li W."/>
            <person name="Chen Y."/>
            <person name="Li Y."/>
            <person name="Zhang Y."/>
            <person name="Ai D."/>
            <person name="Zhao J."/>
            <person name="Shang C."/>
            <person name="Ma Y."/>
            <person name="Wu B."/>
            <person name="Wang M."/>
            <person name="Gao L."/>
            <person name="Sun D."/>
            <person name="Zhang P."/>
            <person name="Guo F."/>
            <person name="Wang W."/>
            <person name="Li Y."/>
            <person name="Wang J."/>
            <person name="Varshney R.K."/>
            <person name="Wang J."/>
            <person name="Ling H.Q."/>
            <person name="Wan P."/>
        </authorList>
    </citation>
    <scope>NUCLEOTIDE SEQUENCE</scope>
    <source>
        <strain evidence="3">cv. Jingnong 6</strain>
    </source>
</reference>
<gene>
    <name evidence="2" type="ORF">LR48_Vigan07g163200</name>
</gene>
<feature type="region of interest" description="Disordered" evidence="1">
    <location>
        <begin position="324"/>
        <end position="350"/>
    </location>
</feature>
<feature type="compositionally biased region" description="Acidic residues" evidence="1">
    <location>
        <begin position="331"/>
        <end position="342"/>
    </location>
</feature>
<proteinExistence type="predicted"/>
<name>A0A0L9UYS0_PHAAN</name>
<sequence length="350" mass="40359">MASSSSSKRNKSVARTKRNTSPTRWISDDAARNSGEGFLFANWLTHQGLAEFVQIKGNCYPELVEVFYNNLRLVNGDIHSQVKGVNIIINNDVWLLVARLKAEGCMSHIKDSLHNKRTTKKHIYRDCLRYHGRYKGGKMYLHKGLNKAEKMCAYILAWLLLLGRYLRDRLIEEDLYLLNVVKSRIPTNLVSVFKEHMIDTGINDEHNLPYGVFISKILKLYQVVLSWETKIICNRTKEIGKAILTCIGMKNTTNGWVFSDVQNQYGNTEELSEFDDDSISFSPKSKFERFVMNKFKKVSERTGKMRNSLFIMEKKLELIKNCVYSSSSTEESSEDDESSEENSMEKSKLE</sequence>
<dbReference type="EMBL" id="CM003377">
    <property type="protein sequence ID" value="KOM47928.1"/>
    <property type="molecule type" value="Genomic_DNA"/>
</dbReference>
<feature type="region of interest" description="Disordered" evidence="1">
    <location>
        <begin position="1"/>
        <end position="26"/>
    </location>
</feature>
<evidence type="ECO:0000313" key="2">
    <source>
        <dbReference type="EMBL" id="KOM47928.1"/>
    </source>
</evidence>
<protein>
    <submittedName>
        <fullName evidence="2">Uncharacterized protein</fullName>
    </submittedName>
</protein>